<organism evidence="2 3">
    <name type="scientific">Candidatus Nealsonbacteria bacterium CG08_land_8_20_14_0_20_43_11</name>
    <dbReference type="NCBI Taxonomy" id="1974706"/>
    <lineage>
        <taxon>Bacteria</taxon>
        <taxon>Candidatus Nealsoniibacteriota</taxon>
    </lineage>
</organism>
<comment type="caution">
    <text evidence="2">The sequence shown here is derived from an EMBL/GenBank/DDBJ whole genome shotgun (WGS) entry which is preliminary data.</text>
</comment>
<dbReference type="Gene3D" id="3.10.28.10">
    <property type="entry name" value="Homing endonucleases"/>
    <property type="match status" value="1"/>
</dbReference>
<evidence type="ECO:0000259" key="1">
    <source>
        <dbReference type="PROSITE" id="PS50819"/>
    </source>
</evidence>
<gene>
    <name evidence="2" type="ORF">COT34_01565</name>
</gene>
<dbReference type="InterPro" id="IPR004042">
    <property type="entry name" value="Intein_endonuc_central"/>
</dbReference>
<evidence type="ECO:0000313" key="3">
    <source>
        <dbReference type="Proteomes" id="UP000229390"/>
    </source>
</evidence>
<dbReference type="InterPro" id="IPR027434">
    <property type="entry name" value="Homing_endonucl"/>
</dbReference>
<dbReference type="EMBL" id="PEYE01000027">
    <property type="protein sequence ID" value="PIS38853.1"/>
    <property type="molecule type" value="Genomic_DNA"/>
</dbReference>
<accession>A0A2M6T0W9</accession>
<dbReference type="GO" id="GO:0004519">
    <property type="term" value="F:endonuclease activity"/>
    <property type="evidence" value="ECO:0007669"/>
    <property type="project" value="InterPro"/>
</dbReference>
<dbReference type="SUPFAM" id="SSF55608">
    <property type="entry name" value="Homing endonucleases"/>
    <property type="match status" value="1"/>
</dbReference>
<feature type="domain" description="DOD-type homing endonuclease" evidence="1">
    <location>
        <begin position="77"/>
        <end position="120"/>
    </location>
</feature>
<protein>
    <recommendedName>
        <fullName evidence="1">DOD-type homing endonuclease domain-containing protein</fullName>
    </recommendedName>
</protein>
<sequence>MLGLANTNLKFCKSFYDTLKSINLKPSICRLKKLLGVGKHRLYYVIANSQIFYNWYTELSLNKLKKLLDTKEKKNLFIRGFYESEGSLFKRKDKQYRISFSNTDGNLLKLIQNFLKEIGFIFHLNGPYKTIGLGRKPHYELRISKQDQIKKFINITNPIIKKD</sequence>
<dbReference type="AlphaFoldDB" id="A0A2M6T0W9"/>
<dbReference type="Proteomes" id="UP000229390">
    <property type="component" value="Unassembled WGS sequence"/>
</dbReference>
<evidence type="ECO:0000313" key="2">
    <source>
        <dbReference type="EMBL" id="PIS38853.1"/>
    </source>
</evidence>
<reference evidence="3" key="1">
    <citation type="submission" date="2017-09" db="EMBL/GenBank/DDBJ databases">
        <title>Depth-based differentiation of microbial function through sediment-hosted aquifers and enrichment of novel symbionts in the deep terrestrial subsurface.</title>
        <authorList>
            <person name="Probst A.J."/>
            <person name="Ladd B."/>
            <person name="Jarett J.K."/>
            <person name="Geller-Mcgrath D.E."/>
            <person name="Sieber C.M.K."/>
            <person name="Emerson J.B."/>
            <person name="Anantharaman K."/>
            <person name="Thomas B.C."/>
            <person name="Malmstrom R."/>
            <person name="Stieglmeier M."/>
            <person name="Klingl A."/>
            <person name="Woyke T."/>
            <person name="Ryan C.M."/>
            <person name="Banfield J.F."/>
        </authorList>
    </citation>
    <scope>NUCLEOTIDE SEQUENCE [LARGE SCALE GENOMIC DNA]</scope>
</reference>
<dbReference type="Pfam" id="PF14528">
    <property type="entry name" value="LAGLIDADG_3"/>
    <property type="match status" value="1"/>
</dbReference>
<dbReference type="InterPro" id="IPR004860">
    <property type="entry name" value="LAGLIDADG_dom"/>
</dbReference>
<name>A0A2M6T0W9_9BACT</name>
<proteinExistence type="predicted"/>
<dbReference type="PROSITE" id="PS50819">
    <property type="entry name" value="INTEIN_ENDONUCLEASE"/>
    <property type="match status" value="1"/>
</dbReference>